<dbReference type="EMBL" id="UOEP01000130">
    <property type="protein sequence ID" value="VAW20871.1"/>
    <property type="molecule type" value="Genomic_DNA"/>
</dbReference>
<sequence length="147" mass="17044">MNKLLVFIFVAFYATASLAQSADEIVGIWWNEEKTSKIEVKEVDGKYIGTIVYMIPEKYENGEPPKDDENPDPALRERSVLGLQILENFVYNAKEKEWEDGKIYDPKSGNTYACYAWLENKDELNLKGYVAGIRWLGRKSTWHRTEL</sequence>
<reference evidence="2" key="1">
    <citation type="submission" date="2018-06" db="EMBL/GenBank/DDBJ databases">
        <authorList>
            <person name="Zhirakovskaya E."/>
        </authorList>
    </citation>
    <scope>NUCLEOTIDE SEQUENCE</scope>
</reference>
<dbReference type="AlphaFoldDB" id="A0A3B0TQG4"/>
<feature type="domain" description="DUF2147" evidence="1">
    <location>
        <begin position="27"/>
        <end position="144"/>
    </location>
</feature>
<dbReference type="InterPro" id="IPR019223">
    <property type="entry name" value="DUF2147"/>
</dbReference>
<name>A0A3B0TQG4_9ZZZZ</name>
<dbReference type="Gene3D" id="2.40.128.520">
    <property type="match status" value="1"/>
</dbReference>
<accession>A0A3B0TQG4</accession>
<dbReference type="PANTHER" id="PTHR36919:SF2">
    <property type="entry name" value="BLL6627 PROTEIN"/>
    <property type="match status" value="1"/>
</dbReference>
<organism evidence="2">
    <name type="scientific">hydrothermal vent metagenome</name>
    <dbReference type="NCBI Taxonomy" id="652676"/>
    <lineage>
        <taxon>unclassified sequences</taxon>
        <taxon>metagenomes</taxon>
        <taxon>ecological metagenomes</taxon>
    </lineage>
</organism>
<proteinExistence type="predicted"/>
<evidence type="ECO:0000313" key="2">
    <source>
        <dbReference type="EMBL" id="VAW20871.1"/>
    </source>
</evidence>
<gene>
    <name evidence="2" type="ORF">MNBD_BACTEROID01-1564</name>
</gene>
<dbReference type="Pfam" id="PF09917">
    <property type="entry name" value="DUF2147"/>
    <property type="match status" value="1"/>
</dbReference>
<dbReference type="PANTHER" id="PTHR36919">
    <property type="entry name" value="BLR1215 PROTEIN"/>
    <property type="match status" value="1"/>
</dbReference>
<protein>
    <recommendedName>
        <fullName evidence="1">DUF2147 domain-containing protein</fullName>
    </recommendedName>
</protein>
<evidence type="ECO:0000259" key="1">
    <source>
        <dbReference type="Pfam" id="PF09917"/>
    </source>
</evidence>